<dbReference type="OrthoDB" id="9803050at2"/>
<evidence type="ECO:0000313" key="6">
    <source>
        <dbReference type="Proteomes" id="UP000248198"/>
    </source>
</evidence>
<evidence type="ECO:0000313" key="5">
    <source>
        <dbReference type="EMBL" id="PYF74428.1"/>
    </source>
</evidence>
<sequence length="882" mass="98840">MSTKKLIRVLTFIIFILTLLMVLQIRAHAQESPLLKKKITIHLQQEPLKKALDKITAVSGIGFTYNGAVAYSTIKIDLDVKNKPLDEALSEAFKGKAIQFSLLQKEVFIRLGSGKAKEEEAGLAANLGKGNARYVVSGMVKVKETGEALTGVTLSVSGTNQGVATNEYGFFSLMLPAGSYILNIKRIGLKPFKTSIDLSKNERLDLSLEEEPALLDTVRVSRGPARKMDDPQMGTERLNIKDINGIPVLMGERDVVKNLQMLPGIKSPTEGGSGFFVRGGAADQNLILLDEAPIYNATHLLGFFSAFNSDALKDVTLYKSGMPARYGGSLSSVLDVRMNDGNNQKLKVGGGIGLTAARVSIEGPIQKEKSSFLISARRTYADQLLKLAGDTQIKNSTLYFYDVNLKANYLLGEGDRLFISGYFGRDVFKAKDISALDWGNVASTVRWNHIFGPKLFSNTSLIYSNYSYKVKSGDHLSSYTIYSRIRDWSFKEDLQWYANEYNTISFGINTTYHNIKPGELQVSGNLGLIPQKFQERFSLDNALYVSNTWRAAPVFGLTYGLRISAFSLLGPGDYYHLDQDGEVTDTDSYAAGQWVKTYFNAEPRISAAFYLGATGALKISYTRNSQNLHLISNSSGSDPKDRWLASTNIIKPEKSDQYSVGYYRDMAQNTYELTAELYYKKLWNQIDYKNGADVFTSRPIESQLLFGIGRAFGVELLFKKKTGRLTGWISYTLSKTERKIDGINENLWYNASQDKTHQLNLVGIYQLNPKWSLSACFVFSTGNAVTFPNTKYKILGYNYYYFAGRNRDRLPDSHRLDIGATRVLRKTEKFSSELNFSIYNVYGQRNPYRVIFRDRPSDADVTEARSLSLFRFVPSVSYNFKF</sequence>
<dbReference type="InterPro" id="IPR037066">
    <property type="entry name" value="Plug_dom_sf"/>
</dbReference>
<accession>A0A318UHC2</accession>
<dbReference type="Pfam" id="PF07715">
    <property type="entry name" value="Plug"/>
    <property type="match status" value="1"/>
</dbReference>
<dbReference type="Pfam" id="PF13715">
    <property type="entry name" value="CarbopepD_reg_2"/>
    <property type="match status" value="1"/>
</dbReference>
<comment type="caution">
    <text evidence="5">The sequence shown here is derived from an EMBL/GenBank/DDBJ whole genome shotgun (WGS) entry which is preliminary data.</text>
</comment>
<dbReference type="Gene3D" id="2.170.130.10">
    <property type="entry name" value="TonB-dependent receptor, plug domain"/>
    <property type="match status" value="1"/>
</dbReference>
<organism evidence="5 6">
    <name type="scientific">Pedobacter nutrimenti</name>
    <dbReference type="NCBI Taxonomy" id="1241337"/>
    <lineage>
        <taxon>Bacteria</taxon>
        <taxon>Pseudomonadati</taxon>
        <taxon>Bacteroidota</taxon>
        <taxon>Sphingobacteriia</taxon>
        <taxon>Sphingobacteriales</taxon>
        <taxon>Sphingobacteriaceae</taxon>
        <taxon>Pedobacter</taxon>
    </lineage>
</organism>
<dbReference type="RefSeq" id="WP_110831733.1">
    <property type="nucleotide sequence ID" value="NZ_QKLU01000004.1"/>
</dbReference>
<keyword evidence="6" id="KW-1185">Reference proteome</keyword>
<dbReference type="Gene3D" id="2.40.170.20">
    <property type="entry name" value="TonB-dependent receptor, beta-barrel domain"/>
    <property type="match status" value="1"/>
</dbReference>
<dbReference type="GO" id="GO:0009279">
    <property type="term" value="C:cell outer membrane"/>
    <property type="evidence" value="ECO:0007669"/>
    <property type="project" value="UniProtKB-SubCell"/>
</dbReference>
<evidence type="ECO:0000256" key="3">
    <source>
        <dbReference type="ARBA" id="ARBA00023237"/>
    </source>
</evidence>
<dbReference type="InterPro" id="IPR008969">
    <property type="entry name" value="CarboxyPept-like_regulatory"/>
</dbReference>
<keyword evidence="2" id="KW-0472">Membrane</keyword>
<proteinExistence type="predicted"/>
<dbReference type="SUPFAM" id="SSF49464">
    <property type="entry name" value="Carboxypeptidase regulatory domain-like"/>
    <property type="match status" value="1"/>
</dbReference>
<dbReference type="EMBL" id="QKLU01000004">
    <property type="protein sequence ID" value="PYF74428.1"/>
    <property type="molecule type" value="Genomic_DNA"/>
</dbReference>
<dbReference type="SUPFAM" id="SSF56935">
    <property type="entry name" value="Porins"/>
    <property type="match status" value="1"/>
</dbReference>
<keyword evidence="3" id="KW-0998">Cell outer membrane</keyword>
<feature type="domain" description="TonB-dependent receptor plug" evidence="4">
    <location>
        <begin position="252"/>
        <end position="328"/>
    </location>
</feature>
<dbReference type="InterPro" id="IPR012910">
    <property type="entry name" value="Plug_dom"/>
</dbReference>
<protein>
    <submittedName>
        <fullName evidence="5">TonB-dependent receptor-like protein</fullName>
    </submittedName>
</protein>
<name>A0A318UHC2_9SPHI</name>
<dbReference type="Gene3D" id="2.60.40.1120">
    <property type="entry name" value="Carboxypeptidase-like, regulatory domain"/>
    <property type="match status" value="1"/>
</dbReference>
<evidence type="ECO:0000256" key="2">
    <source>
        <dbReference type="ARBA" id="ARBA00023136"/>
    </source>
</evidence>
<dbReference type="AlphaFoldDB" id="A0A318UHC2"/>
<keyword evidence="5" id="KW-0675">Receptor</keyword>
<comment type="subcellular location">
    <subcellularLocation>
        <location evidence="1">Cell outer membrane</location>
    </subcellularLocation>
</comment>
<evidence type="ECO:0000256" key="1">
    <source>
        <dbReference type="ARBA" id="ARBA00004442"/>
    </source>
</evidence>
<gene>
    <name evidence="5" type="ORF">B0O44_104599</name>
</gene>
<dbReference type="InterPro" id="IPR036942">
    <property type="entry name" value="Beta-barrel_TonB_sf"/>
</dbReference>
<dbReference type="Proteomes" id="UP000248198">
    <property type="component" value="Unassembled WGS sequence"/>
</dbReference>
<reference evidence="5 6" key="1">
    <citation type="submission" date="2018-06" db="EMBL/GenBank/DDBJ databases">
        <title>Genomic Encyclopedia of Archaeal and Bacterial Type Strains, Phase II (KMG-II): from individual species to whole genera.</title>
        <authorList>
            <person name="Goeker M."/>
        </authorList>
    </citation>
    <scope>NUCLEOTIDE SEQUENCE [LARGE SCALE GENOMIC DNA]</scope>
    <source>
        <strain evidence="5 6">DSM 27372</strain>
    </source>
</reference>
<evidence type="ECO:0000259" key="4">
    <source>
        <dbReference type="Pfam" id="PF07715"/>
    </source>
</evidence>